<sequence>LIRMAEQAPPQGDEKFANPFGYEQGGGMNMSLVAAVSILLLALTAIIARLVKLQWDEAAAKRRTEALLAMAAEDEVNERRGEATMAGGRRRGNFRHRRTNFGDEDDGDFVDQMMAQQAGEDLDEDALLAGLDGEKVGKKKAAKLEMKAAKKAAREQELIEREERKKRETEKEAERDKERERERLEEEAEKERARKEREEREKREQEEYERMKQSFAVAEEGFDQVEGEEAENLMKNFIDYVKECKVVNMDELGSHFSLKTEEVIDRLQYFLANGDLTGVMDDRGKFIYITEEEYAGVAKFINQRGRVTISELAEYSNRLIKLES</sequence>
<evidence type="ECO:0000256" key="1">
    <source>
        <dbReference type="ARBA" id="ARBA00004389"/>
    </source>
</evidence>
<evidence type="ECO:0000256" key="7">
    <source>
        <dbReference type="ARBA" id="ARBA00022989"/>
    </source>
</evidence>
<keyword evidence="5" id="KW-0833">Ubl conjugation pathway</keyword>
<reference evidence="11" key="1">
    <citation type="submission" date="2023-10" db="EMBL/GenBank/DDBJ databases">
        <title>Genome assembly of Pristionchus species.</title>
        <authorList>
            <person name="Yoshida K."/>
            <person name="Sommer R.J."/>
        </authorList>
    </citation>
    <scope>NUCLEOTIDE SEQUENCE</scope>
    <source>
        <strain evidence="11">RS0144</strain>
    </source>
</reference>
<dbReference type="GO" id="GO:0005789">
    <property type="term" value="C:endoplasmic reticulum membrane"/>
    <property type="evidence" value="ECO:0007669"/>
    <property type="project" value="UniProtKB-SubCell"/>
</dbReference>
<keyword evidence="7 10" id="KW-1133">Transmembrane helix</keyword>
<evidence type="ECO:0000256" key="10">
    <source>
        <dbReference type="SAM" id="Phobius"/>
    </source>
</evidence>
<evidence type="ECO:0000256" key="5">
    <source>
        <dbReference type="ARBA" id="ARBA00022786"/>
    </source>
</evidence>
<dbReference type="InterPro" id="IPR019153">
    <property type="entry name" value="DDRGK_dom-contain"/>
</dbReference>
<comment type="subcellular location">
    <subcellularLocation>
        <location evidence="1">Endoplasmic reticulum membrane</location>
        <topology evidence="1">Single-pass membrane protein</topology>
    </subcellularLocation>
</comment>
<keyword evidence="6" id="KW-0256">Endoplasmic reticulum</keyword>
<dbReference type="EMBL" id="BTSX01000006">
    <property type="protein sequence ID" value="GMT05370.1"/>
    <property type="molecule type" value="Genomic_DNA"/>
</dbReference>
<evidence type="ECO:0000313" key="11">
    <source>
        <dbReference type="EMBL" id="GMT05370.1"/>
    </source>
</evidence>
<dbReference type="AlphaFoldDB" id="A0AAV5UH69"/>
<dbReference type="InterPro" id="IPR036388">
    <property type="entry name" value="WH-like_DNA-bd_sf"/>
</dbReference>
<dbReference type="Gene3D" id="1.10.10.10">
    <property type="entry name" value="Winged helix-like DNA-binding domain superfamily/Winged helix DNA-binding domain"/>
    <property type="match status" value="1"/>
</dbReference>
<evidence type="ECO:0000256" key="8">
    <source>
        <dbReference type="ARBA" id="ARBA00023136"/>
    </source>
</evidence>
<dbReference type="GO" id="GO:0044389">
    <property type="term" value="F:ubiquitin-like protein ligase binding"/>
    <property type="evidence" value="ECO:0007669"/>
    <property type="project" value="TreeGrafter"/>
</dbReference>
<dbReference type="InterPro" id="IPR036390">
    <property type="entry name" value="WH_DNA-bd_sf"/>
</dbReference>
<comment type="caution">
    <text evidence="11">The sequence shown here is derived from an EMBL/GenBank/DDBJ whole genome shotgun (WGS) entry which is preliminary data.</text>
</comment>
<evidence type="ECO:0000256" key="9">
    <source>
        <dbReference type="SAM" id="MobiDB-lite"/>
    </source>
</evidence>
<dbReference type="Proteomes" id="UP001432027">
    <property type="component" value="Unassembled WGS sequence"/>
</dbReference>
<accession>A0AAV5UH69</accession>
<evidence type="ECO:0000256" key="6">
    <source>
        <dbReference type="ARBA" id="ARBA00022824"/>
    </source>
</evidence>
<feature type="region of interest" description="Disordered" evidence="9">
    <location>
        <begin position="151"/>
        <end position="209"/>
    </location>
</feature>
<dbReference type="PANTHER" id="PTHR48176:SF1">
    <property type="entry name" value="DDRGK DOMAIN-CONTAINING PROTEIN 1"/>
    <property type="match status" value="1"/>
</dbReference>
<gene>
    <name evidence="11" type="ORF">PENTCL1PPCAC_27544</name>
</gene>
<dbReference type="InterPro" id="IPR050899">
    <property type="entry name" value="DDRGK_domain-containing"/>
</dbReference>
<dbReference type="SMART" id="SM01128">
    <property type="entry name" value="DDRGK"/>
    <property type="match status" value="1"/>
</dbReference>
<keyword evidence="4 10" id="KW-0812">Transmembrane</keyword>
<name>A0AAV5UH69_9BILA</name>
<keyword evidence="12" id="KW-1185">Reference proteome</keyword>
<feature type="non-terminal residue" evidence="11">
    <location>
        <position position="1"/>
    </location>
</feature>
<evidence type="ECO:0000256" key="4">
    <source>
        <dbReference type="ARBA" id="ARBA00022692"/>
    </source>
</evidence>
<evidence type="ECO:0000256" key="2">
    <source>
        <dbReference type="ARBA" id="ARBA00009829"/>
    </source>
</evidence>
<evidence type="ECO:0000313" key="12">
    <source>
        <dbReference type="Proteomes" id="UP001432027"/>
    </source>
</evidence>
<evidence type="ECO:0000256" key="3">
    <source>
        <dbReference type="ARBA" id="ARBA00018218"/>
    </source>
</evidence>
<proteinExistence type="inferred from homology"/>
<comment type="similarity">
    <text evidence="2">Belongs to the DDRGK1 family.</text>
</comment>
<organism evidence="11 12">
    <name type="scientific">Pristionchus entomophagus</name>
    <dbReference type="NCBI Taxonomy" id="358040"/>
    <lineage>
        <taxon>Eukaryota</taxon>
        <taxon>Metazoa</taxon>
        <taxon>Ecdysozoa</taxon>
        <taxon>Nematoda</taxon>
        <taxon>Chromadorea</taxon>
        <taxon>Rhabditida</taxon>
        <taxon>Rhabditina</taxon>
        <taxon>Diplogasteromorpha</taxon>
        <taxon>Diplogasteroidea</taxon>
        <taxon>Neodiplogasteridae</taxon>
        <taxon>Pristionchus</taxon>
    </lineage>
</organism>
<dbReference type="Pfam" id="PF09756">
    <property type="entry name" value="DDRGK"/>
    <property type="match status" value="1"/>
</dbReference>
<feature type="transmembrane region" description="Helical" evidence="10">
    <location>
        <begin position="30"/>
        <end position="51"/>
    </location>
</feature>
<keyword evidence="8 10" id="KW-0472">Membrane</keyword>
<dbReference type="FunFam" id="1.10.10.10:FF:000143">
    <property type="entry name" value="DDRGK domain-containing protein 1"/>
    <property type="match status" value="1"/>
</dbReference>
<protein>
    <recommendedName>
        <fullName evidence="3">DDRGK domain-containing protein 1</fullName>
    </recommendedName>
</protein>
<dbReference type="SUPFAM" id="SSF46785">
    <property type="entry name" value="Winged helix' DNA-binding domain"/>
    <property type="match status" value="1"/>
</dbReference>
<dbReference type="PANTHER" id="PTHR48176">
    <property type="entry name" value="DDRGK DOMAIN-CONTAINING PROTEIN 1"/>
    <property type="match status" value="1"/>
</dbReference>